<reference evidence="3 4" key="1">
    <citation type="submission" date="2013-05" db="EMBL/GenBank/DDBJ databases">
        <title>Draft genome sequence of Rubidibacter lacunae KORDI 51-2.</title>
        <authorList>
            <person name="Choi D.H."/>
            <person name="Noh J.H."/>
            <person name="Kwon K.-K."/>
            <person name="Lee J.-H."/>
            <person name="Ryu J.-Y."/>
        </authorList>
    </citation>
    <scope>NUCLEOTIDE SEQUENCE [LARGE SCALE GENOMIC DNA]</scope>
    <source>
        <strain evidence="3 4">KORDI 51-2</strain>
    </source>
</reference>
<evidence type="ECO:0000256" key="2">
    <source>
        <dbReference type="SAM" id="Phobius"/>
    </source>
</evidence>
<dbReference type="EMBL" id="ASSJ01000070">
    <property type="protein sequence ID" value="ERN40780.1"/>
    <property type="molecule type" value="Genomic_DNA"/>
</dbReference>
<keyword evidence="2" id="KW-1133">Transmembrane helix</keyword>
<evidence type="ECO:0000313" key="4">
    <source>
        <dbReference type="Proteomes" id="UP000016960"/>
    </source>
</evidence>
<dbReference type="eggNOG" id="ENOG502Z9EX">
    <property type="taxonomic scope" value="Bacteria"/>
</dbReference>
<name>U5DM36_9CHRO</name>
<dbReference type="Proteomes" id="UP000016960">
    <property type="component" value="Unassembled WGS sequence"/>
</dbReference>
<feature type="compositionally biased region" description="Low complexity" evidence="1">
    <location>
        <begin position="226"/>
        <end position="236"/>
    </location>
</feature>
<comment type="caution">
    <text evidence="3">The sequence shown here is derived from an EMBL/GenBank/DDBJ whole genome shotgun (WGS) entry which is preliminary data.</text>
</comment>
<dbReference type="InParanoid" id="U5DM36"/>
<evidence type="ECO:0000256" key="1">
    <source>
        <dbReference type="SAM" id="MobiDB-lite"/>
    </source>
</evidence>
<evidence type="ECO:0000313" key="3">
    <source>
        <dbReference type="EMBL" id="ERN40780.1"/>
    </source>
</evidence>
<proteinExistence type="predicted"/>
<sequence>MNHSSPIRKPPAPSLDPVLCVALGCLDIGLEDELLRYRRDRRQNPRSKLWQDRAAHLHADAAGPVGQSDPAAVAEFAIDPLSDRNRADVPGRDAAMAAEDATVPEFVSRRRAAQSASSLVRHPQADDFNKLNQSVESIPDDYMESTEQLLRNLADSPTAENFEEFELEGEAIAIEKRSSFTPLGVVGIALILATGTLIGAISIDTDVWQRWRNSSDSSAPEPPPLTAASGSSSGSTPITQPDLASGEFVDLQLDRLSNLKEDGESAPPPTPAEAAVPPQATATVPVAAAPAPAANSNWFFVVVPYSGNSAFQSTRAVVPDAYLVNFPVGVRIQVGAFRRQDEAVAHVAQLARQGIAAEVYRP</sequence>
<gene>
    <name evidence="3" type="ORF">KR51_00027690</name>
</gene>
<feature type="region of interest" description="Disordered" evidence="1">
    <location>
        <begin position="212"/>
        <end position="241"/>
    </location>
</feature>
<keyword evidence="4" id="KW-1185">Reference proteome</keyword>
<dbReference type="RefSeq" id="WP_022608256.1">
    <property type="nucleotide sequence ID" value="NZ_ASSJ01000070.1"/>
</dbReference>
<feature type="transmembrane region" description="Helical" evidence="2">
    <location>
        <begin position="183"/>
        <end position="203"/>
    </location>
</feature>
<feature type="region of interest" description="Disordered" evidence="1">
    <location>
        <begin position="259"/>
        <end position="279"/>
    </location>
</feature>
<dbReference type="STRING" id="582515.KR51_00027690"/>
<protein>
    <recommendedName>
        <fullName evidence="5">SPOR domain-containing protein</fullName>
    </recommendedName>
</protein>
<dbReference type="OrthoDB" id="532902at2"/>
<organism evidence="3 4">
    <name type="scientific">Rubidibacter lacunae KORDI 51-2</name>
    <dbReference type="NCBI Taxonomy" id="582515"/>
    <lineage>
        <taxon>Bacteria</taxon>
        <taxon>Bacillati</taxon>
        <taxon>Cyanobacteriota</taxon>
        <taxon>Cyanophyceae</taxon>
        <taxon>Oscillatoriophycideae</taxon>
        <taxon>Chroococcales</taxon>
        <taxon>Aphanothecaceae</taxon>
        <taxon>Rubidibacter</taxon>
    </lineage>
</organism>
<keyword evidence="2" id="KW-0472">Membrane</keyword>
<accession>U5DM36</accession>
<dbReference type="AlphaFoldDB" id="U5DM36"/>
<evidence type="ECO:0008006" key="5">
    <source>
        <dbReference type="Google" id="ProtNLM"/>
    </source>
</evidence>
<keyword evidence="2" id="KW-0812">Transmembrane</keyword>